<reference evidence="1 2" key="1">
    <citation type="journal article" date="2021" name="J. Microbiol. Biotechnol.">
        <title>An Efficient Markerless Deletion System Suitable for the Industrial Strains of Streptomyces.</title>
        <authorList>
            <person name="Dong J."/>
            <person name="Wei J."/>
            <person name="Li H."/>
            <person name="Zhao S."/>
            <person name="Guan W."/>
        </authorList>
    </citation>
    <scope>NUCLEOTIDE SEQUENCE [LARGE SCALE GENOMIC DNA]</scope>
    <source>
        <strain evidence="1 2">CICC 11043</strain>
    </source>
</reference>
<keyword evidence="2" id="KW-1185">Reference proteome</keyword>
<organism evidence="1 2">
    <name type="scientific">Streptomyces coeruleorubidus</name>
    <dbReference type="NCBI Taxonomy" id="116188"/>
    <lineage>
        <taxon>Bacteria</taxon>
        <taxon>Bacillati</taxon>
        <taxon>Actinomycetota</taxon>
        <taxon>Actinomycetes</taxon>
        <taxon>Kitasatosporales</taxon>
        <taxon>Streptomycetaceae</taxon>
        <taxon>Streptomyces</taxon>
    </lineage>
</organism>
<dbReference type="EMBL" id="CP137524">
    <property type="protein sequence ID" value="WOT32724.1"/>
    <property type="molecule type" value="Genomic_DNA"/>
</dbReference>
<dbReference type="Proteomes" id="UP001305002">
    <property type="component" value="Chromosome"/>
</dbReference>
<proteinExistence type="predicted"/>
<evidence type="ECO:0000313" key="1">
    <source>
        <dbReference type="EMBL" id="WOT32724.1"/>
    </source>
</evidence>
<dbReference type="RefSeq" id="WP_317923207.1">
    <property type="nucleotide sequence ID" value="NZ_CP137524.1"/>
</dbReference>
<gene>
    <name evidence="1" type="ORF">R5U08_00535</name>
</gene>
<protein>
    <submittedName>
        <fullName evidence="1">Uncharacterized protein</fullName>
    </submittedName>
</protein>
<evidence type="ECO:0000313" key="2">
    <source>
        <dbReference type="Proteomes" id="UP001305002"/>
    </source>
</evidence>
<sequence>MGESTAGKTRAAHHAVRRCEALAAYRVLAPDTGPDLVVAVEVVAITSVRCVVWLDDLERFLTPDGLEAGVLADLVRLRTPVMATMQLRHYDTF</sequence>
<accession>A0ABZ0K3R6</accession>
<reference evidence="1 2" key="2">
    <citation type="journal article" date="2024" name="Microb. Biotechnol.">
        <title>The involvement of multiple ABC transporters in daunorubicin efflux in Streptomyces coeruleorubidus.</title>
        <authorList>
            <person name="Dong J."/>
            <person name="Ning J."/>
            <person name="Tian Y."/>
            <person name="Li H."/>
            <person name="Chen H."/>
            <person name="Guan W."/>
        </authorList>
    </citation>
    <scope>NUCLEOTIDE SEQUENCE [LARGE SCALE GENOMIC DNA]</scope>
    <source>
        <strain evidence="1 2">CICC 11043</strain>
    </source>
</reference>
<name>A0ABZ0K3R6_STRC4</name>